<protein>
    <recommendedName>
        <fullName evidence="2">PD-(D/E)XK nuclease-like domain-containing protein</fullName>
    </recommendedName>
</protein>
<feature type="domain" description="PD-(D/E)XK nuclease-like" evidence="2">
    <location>
        <begin position="165"/>
        <end position="446"/>
    </location>
</feature>
<keyword evidence="4" id="KW-1185">Reference proteome</keyword>
<evidence type="ECO:0000259" key="2">
    <source>
        <dbReference type="Pfam" id="PF20516"/>
    </source>
</evidence>
<dbReference type="AlphaFoldDB" id="A0AAW0QYZ3"/>
<sequence length="475" mass="52994">MAQKRRLLQAWLDSIEPSGFQDEITPPAPKRARLRSSVLRSPPLTIENDSVDMSDVSRGRKRTGDKEAKARPIFPMPKRPKSTSPRKTKTKSQLEELAKPFHIRGFPSHTQAHTRLPADIRALYRQLFQAKNLMHVIPFELREQLRTEYLSETSVKPSSPAKGEQNTQLHDNAATVLSSLYHIGQRAMEASVYARHESAWNSLVHGPILDLVFTSNILGTDSMFSDDLQLPLQENTSVRYEQVTGASIASDALPMRSGTDTASLYSPSLAGGSVDYQSDITMSKVDNRGDSKRVDYVLVMDMPETAPLQREISRIVAGIDCCGMSHFNQTLYRAVAKSLIAVSIETKAELPQYDPLLQLGIWASAWQKRMYDLRRAIDPRGPCPRLVTMPLIQAVGHKWEIYFASDLGNTIDLFGPMAIGGTEDLVSMYALLSSLQSIKHWIQTIFQDSMTAWFMIGEEGDEEPAPDPALPPNDG</sequence>
<evidence type="ECO:0000256" key="1">
    <source>
        <dbReference type="SAM" id="MobiDB-lite"/>
    </source>
</evidence>
<reference evidence="3 4" key="1">
    <citation type="submission" date="2023-01" db="EMBL/GenBank/DDBJ databases">
        <title>Analysis of 21 Apiospora genomes using comparative genomics revels a genus with tremendous synthesis potential of carbohydrate active enzymes and secondary metabolites.</title>
        <authorList>
            <person name="Sorensen T."/>
        </authorList>
    </citation>
    <scope>NUCLEOTIDE SEQUENCE [LARGE SCALE GENOMIC DNA]</scope>
    <source>
        <strain evidence="3 4">CBS 117206</strain>
    </source>
</reference>
<feature type="compositionally biased region" description="Basic and acidic residues" evidence="1">
    <location>
        <begin position="55"/>
        <end position="70"/>
    </location>
</feature>
<feature type="compositionally biased region" description="Basic residues" evidence="1">
    <location>
        <begin position="78"/>
        <end position="90"/>
    </location>
</feature>
<dbReference type="Proteomes" id="UP001392437">
    <property type="component" value="Unassembled WGS sequence"/>
</dbReference>
<dbReference type="EMBL" id="JAQQWP010000004">
    <property type="protein sequence ID" value="KAK8120224.1"/>
    <property type="molecule type" value="Genomic_DNA"/>
</dbReference>
<dbReference type="InterPro" id="IPR046797">
    <property type="entry name" value="PDDEXK_12"/>
</dbReference>
<accession>A0AAW0QYZ3</accession>
<gene>
    <name evidence="3" type="ORF">PG999_004344</name>
</gene>
<comment type="caution">
    <text evidence="3">The sequence shown here is derived from an EMBL/GenBank/DDBJ whole genome shotgun (WGS) entry which is preliminary data.</text>
</comment>
<evidence type="ECO:0000313" key="4">
    <source>
        <dbReference type="Proteomes" id="UP001392437"/>
    </source>
</evidence>
<feature type="region of interest" description="Disordered" evidence="1">
    <location>
        <begin position="16"/>
        <end position="92"/>
    </location>
</feature>
<organism evidence="3 4">
    <name type="scientific">Apiospora kogelbergensis</name>
    <dbReference type="NCBI Taxonomy" id="1337665"/>
    <lineage>
        <taxon>Eukaryota</taxon>
        <taxon>Fungi</taxon>
        <taxon>Dikarya</taxon>
        <taxon>Ascomycota</taxon>
        <taxon>Pezizomycotina</taxon>
        <taxon>Sordariomycetes</taxon>
        <taxon>Xylariomycetidae</taxon>
        <taxon>Amphisphaeriales</taxon>
        <taxon>Apiosporaceae</taxon>
        <taxon>Apiospora</taxon>
    </lineage>
</organism>
<name>A0AAW0QYZ3_9PEZI</name>
<dbReference type="Pfam" id="PF20516">
    <property type="entry name" value="PDDEXK_12"/>
    <property type="match status" value="1"/>
</dbReference>
<proteinExistence type="predicted"/>
<evidence type="ECO:0000313" key="3">
    <source>
        <dbReference type="EMBL" id="KAK8120224.1"/>
    </source>
</evidence>